<dbReference type="InterPro" id="IPR001769">
    <property type="entry name" value="Gingipain"/>
</dbReference>
<reference evidence="5 6" key="1">
    <citation type="journal article" date="2008" name="J. Bacteriol.">
        <title>'Candidatus Cloacamonas acidaminovorans': genome sequence reconstruction provides a first glimpse of a new bacterial division.</title>
        <authorList>
            <person name="Pelletier E."/>
            <person name="Kreimeyer A."/>
            <person name="Bocs S."/>
            <person name="Rouy Z."/>
            <person name="Gyapay G."/>
            <person name="Chouari R."/>
            <person name="Riviere D."/>
            <person name="Ganesan A."/>
            <person name="Daegelen P."/>
            <person name="Sghir A."/>
            <person name="Cohen G.N."/>
            <person name="Medigue C."/>
            <person name="Weissenbach J."/>
            <person name="Le Paslier D."/>
        </authorList>
    </citation>
    <scope>NUCLEOTIDE SEQUENCE [LARGE SCALE GENOMIC DNA]</scope>
    <source>
        <strain evidence="6">Evry</strain>
    </source>
</reference>
<evidence type="ECO:0000313" key="5">
    <source>
        <dbReference type="EMBL" id="CAO81163.1"/>
    </source>
</evidence>
<dbReference type="OrthoDB" id="1055762at2"/>
<proteinExistence type="predicted"/>
<dbReference type="Pfam" id="PF01364">
    <property type="entry name" value="Peptidase_C25"/>
    <property type="match status" value="1"/>
</dbReference>
<evidence type="ECO:0000259" key="3">
    <source>
        <dbReference type="Pfam" id="PF01364"/>
    </source>
</evidence>
<dbReference type="InterPro" id="IPR039392">
    <property type="entry name" value="Gingipain_N"/>
</dbReference>
<dbReference type="RefSeq" id="WP_015425021.1">
    <property type="nucleotide sequence ID" value="NC_020449.1"/>
</dbReference>
<dbReference type="AlphaFoldDB" id="B0VIM2"/>
<dbReference type="Gene3D" id="3.40.50.1460">
    <property type="match status" value="1"/>
</dbReference>
<dbReference type="EC" id="3.4.22.37" evidence="5"/>
<organism evidence="5 6">
    <name type="scientific">Cloacimonas acidaminovorans (strain Evry)</name>
    <dbReference type="NCBI Taxonomy" id="459349"/>
    <lineage>
        <taxon>Bacteria</taxon>
        <taxon>Pseudomonadati</taxon>
        <taxon>Candidatus Cloacimonadota</taxon>
        <taxon>Candidatus Cloacimonadia</taxon>
        <taxon>Candidatus Cloacimonadales</taxon>
        <taxon>Candidatus Cloacimonadaceae</taxon>
        <taxon>Candidatus Cloacimonas</taxon>
    </lineage>
</organism>
<sequence>MKQYIIILILLACSLLTATTLQTFYTNGSTLQAHFEGLRQEPVLPEEMDVEDSESANSAVITKTLAFPFEEADLQISAMVWNVFDAEGNYLYNEQRHLENAVSLVQGFTFREMRGYTIRIETQITENNIIRTLKELNFSLIGSYPLQIPAFLSPAFIDAYKALADNFQDSYLRDIPFSRPKMLIITHSQLTNYQQDYIAWKKSIGFDVYTANKSDIGSTVQDIKNFIANHYQTYKCDYLFLWGDVNGTYAIPTNFIVSPEYPTENDADDNYYTMLEGDDYFPEMIAGRFSFADASEFITMINKTIAYEKTPFMTDTNWMKRALAVAGNYAEGGLRPTTPIYMSKWLRDKMLNFGYTQVDTVFCPPTYPGTTSIQQSINQGVQFISYRGWGDANGWHYPSFHIPDLTNTFNGAKMPIVYSIVCNTGDFANTVNPNFGEKWMRMGTMSNPGGCVAFVGPSDLHTKTRFNNSIASGAFRSIMDWDVRSFGSSVLMGKIELYKNFPNDLAPNQYVAFYFHVFNILSDPSLNMWVLVPNQIPETVIASGLTFQQSDSHIRINAPNLNSGIVSGTKDGINFSYAPIENGYAILPIDPNVEGNLTITVSKKNYVPLVKQLTLQPDATIGIVSNNLANTILAPNESYSLGLQLKNFSSQAYNNITVNLACNHSAIMIDNPNATITSLNPEATGSVNFLFITTGAIKPGAIIDFTVTLNNPSVTCLFQLVAGGAKIQVINYEGVLEIGQANNITFTVTNLGNFTMEDIVLQIQALTPAAIAQNNPIALGSLAPNEVKQFTATITLMNDVFPGNNIPLRFDATNAEGYSYFSFYAITAGTPGTDAPTGPDEYGYFAYDSTDLGYPSTPIYEWIELDPEGGNLLGNVFLCKDDSVKTVPLPFTFRFYGVDYDSVTMSSNGWISFIPTDQSDFYNCYIPAALGPYAMVAGYWDDLKGMKTGEDESGNPIFANMRIIYWYDSANNRYLIEWNKAYNQYTIDLGPNASMEKFQIILYPKLEQDGDIIIQYHTVDNPGITTNYCTVGIEDHNQLRGLTYTHANTYPVTATPLTPGLAIKFTTTWPDNYVANEDETLPVPVCNLHNYPNPFNPVTTISFTAQQKGFATLNIYNLKGQLIKTLLKDNILSGEHKLIWDGKDNQGNNVASGVYLYKLNMNGSSQIKKMLLLK</sequence>
<feature type="domain" description="FlgD/Vpr Ig-like" evidence="4">
    <location>
        <begin position="1107"/>
        <end position="1160"/>
    </location>
</feature>
<dbReference type="InterPro" id="IPR013783">
    <property type="entry name" value="Ig-like_fold"/>
</dbReference>
<evidence type="ECO:0000259" key="4">
    <source>
        <dbReference type="Pfam" id="PF13860"/>
    </source>
</evidence>
<accession>B0VIM2</accession>
<dbReference type="Pfam" id="PF13860">
    <property type="entry name" value="FlgD_ig"/>
    <property type="match status" value="1"/>
</dbReference>
<gene>
    <name evidence="5" type="ordered locus">CLOAM1307</name>
</gene>
<keyword evidence="5" id="KW-0378">Hydrolase</keyword>
<dbReference type="InterPro" id="IPR025965">
    <property type="entry name" value="FlgD/Vpr_Ig-like"/>
</dbReference>
<evidence type="ECO:0000256" key="1">
    <source>
        <dbReference type="ARBA" id="ARBA00022729"/>
    </source>
</evidence>
<dbReference type="InterPro" id="IPR029030">
    <property type="entry name" value="Caspase-like_dom_sf"/>
</dbReference>
<dbReference type="GO" id="GO:0006508">
    <property type="term" value="P:proteolysis"/>
    <property type="evidence" value="ECO:0007669"/>
    <property type="project" value="InterPro"/>
</dbReference>
<keyword evidence="6" id="KW-1185">Reference proteome</keyword>
<dbReference type="Proteomes" id="UP000002019">
    <property type="component" value="Chromosome"/>
</dbReference>
<dbReference type="KEGG" id="caci:CLOAM1307"/>
<dbReference type="GO" id="GO:0008234">
    <property type="term" value="F:cysteine-type peptidase activity"/>
    <property type="evidence" value="ECO:0007669"/>
    <property type="project" value="InterPro"/>
</dbReference>
<dbReference type="eggNOG" id="COG1361">
    <property type="taxonomic scope" value="Bacteria"/>
</dbReference>
<keyword evidence="1 2" id="KW-0732">Signal</keyword>
<dbReference type="Gene3D" id="3.40.50.10390">
    <property type="entry name" value="Gingipain r, domain 1"/>
    <property type="match status" value="1"/>
</dbReference>
<dbReference type="EMBL" id="CU466930">
    <property type="protein sequence ID" value="CAO81163.1"/>
    <property type="molecule type" value="Genomic_DNA"/>
</dbReference>
<dbReference type="Gene3D" id="2.60.40.10">
    <property type="entry name" value="Immunoglobulins"/>
    <property type="match status" value="1"/>
</dbReference>
<dbReference type="HOGENOM" id="CLU_267940_0_0_0"/>
<feature type="chain" id="PRO_5002755104" evidence="2">
    <location>
        <begin position="19"/>
        <end position="1174"/>
    </location>
</feature>
<dbReference type="SUPFAM" id="SSF52129">
    <property type="entry name" value="Caspase-like"/>
    <property type="match status" value="1"/>
</dbReference>
<protein>
    <submittedName>
        <fullName evidence="5">Gingipain R</fullName>
        <ecNumber evidence="5">3.4.22.37</ecNumber>
    </submittedName>
</protein>
<evidence type="ECO:0000256" key="2">
    <source>
        <dbReference type="SAM" id="SignalP"/>
    </source>
</evidence>
<dbReference type="CDD" id="cd10913">
    <property type="entry name" value="Peptidase_C25_N_gingipain"/>
    <property type="match status" value="1"/>
</dbReference>
<dbReference type="InterPro" id="IPR026444">
    <property type="entry name" value="Secre_tail"/>
</dbReference>
<evidence type="ECO:0000313" key="6">
    <source>
        <dbReference type="Proteomes" id="UP000002019"/>
    </source>
</evidence>
<dbReference type="InterPro" id="IPR029031">
    <property type="entry name" value="Gingipain_N_sf"/>
</dbReference>
<dbReference type="Gene3D" id="2.60.40.4070">
    <property type="match status" value="1"/>
</dbReference>
<name>B0VIM2_CLOAI</name>
<feature type="domain" description="Gingipain" evidence="3">
    <location>
        <begin position="182"/>
        <end position="528"/>
    </location>
</feature>
<feature type="signal peptide" evidence="2">
    <location>
        <begin position="1"/>
        <end position="18"/>
    </location>
</feature>
<dbReference type="NCBIfam" id="TIGR04183">
    <property type="entry name" value="Por_Secre_tail"/>
    <property type="match status" value="1"/>
</dbReference>
<dbReference type="STRING" id="459349.CLOAM1307"/>